<keyword evidence="1" id="KW-0812">Transmembrane</keyword>
<proteinExistence type="predicted"/>
<dbReference type="Pfam" id="PF01535">
    <property type="entry name" value="PPR"/>
    <property type="match status" value="1"/>
</dbReference>
<evidence type="ECO:0008006" key="4">
    <source>
        <dbReference type="Google" id="ProtNLM"/>
    </source>
</evidence>
<feature type="transmembrane region" description="Helical" evidence="1">
    <location>
        <begin position="33"/>
        <end position="51"/>
    </location>
</feature>
<reference evidence="2 3" key="1">
    <citation type="submission" date="2020-08" db="EMBL/GenBank/DDBJ databases">
        <title>The isolate Caproiciproducens sp. 7D4C2 produces n-caproate at mildly acidic conditions from hexoses: genome and rBOX comparison with related strains and chain-elongating bacteria.</title>
        <authorList>
            <person name="Esquivel-Elizondo S."/>
            <person name="Bagci C."/>
            <person name="Temovska M."/>
            <person name="Jeon B.S."/>
            <person name="Bessarab I."/>
            <person name="Williams R.B.H."/>
            <person name="Huson D.H."/>
            <person name="Angenent L.T."/>
        </authorList>
    </citation>
    <scope>NUCLEOTIDE SEQUENCE [LARGE SCALE GENOMIC DNA]</scope>
    <source>
        <strain evidence="2 3">7D4C2</strain>
    </source>
</reference>
<evidence type="ECO:0000313" key="2">
    <source>
        <dbReference type="EMBL" id="QNK39822.1"/>
    </source>
</evidence>
<dbReference type="Proteomes" id="UP000515909">
    <property type="component" value="Chromosome"/>
</dbReference>
<dbReference type="EMBL" id="CP060286">
    <property type="protein sequence ID" value="QNK39822.1"/>
    <property type="molecule type" value="Genomic_DNA"/>
</dbReference>
<keyword evidence="1" id="KW-0472">Membrane</keyword>
<evidence type="ECO:0000313" key="3">
    <source>
        <dbReference type="Proteomes" id="UP000515909"/>
    </source>
</evidence>
<dbReference type="Gene3D" id="1.25.40.10">
    <property type="entry name" value="Tetratricopeptide repeat domain"/>
    <property type="match status" value="1"/>
</dbReference>
<dbReference type="KEGG" id="cfem:HCR03_13995"/>
<keyword evidence="1" id="KW-1133">Transmembrane helix</keyword>
<dbReference type="RefSeq" id="WP_187034798.1">
    <property type="nucleotide sequence ID" value="NZ_CP060286.1"/>
</dbReference>
<dbReference type="InterPro" id="IPR011990">
    <property type="entry name" value="TPR-like_helical_dom_sf"/>
</dbReference>
<gene>
    <name evidence="2" type="ORF">HCR03_13995</name>
</gene>
<protein>
    <recommendedName>
        <fullName evidence="4">Tetratricopeptide repeat protein</fullName>
    </recommendedName>
</protein>
<organism evidence="2 3">
    <name type="scientific">Caproicibacter fermentans</name>
    <dbReference type="NCBI Taxonomy" id="2576756"/>
    <lineage>
        <taxon>Bacteria</taxon>
        <taxon>Bacillati</taxon>
        <taxon>Bacillota</taxon>
        <taxon>Clostridia</taxon>
        <taxon>Eubacteriales</taxon>
        <taxon>Acutalibacteraceae</taxon>
        <taxon>Caproicibacter</taxon>
    </lineage>
</organism>
<name>A0A7G8T881_9FIRM</name>
<dbReference type="AlphaFoldDB" id="A0A7G8T881"/>
<sequence>MIFLKYSKFFLFIIPIAIAMPIAIVFAESNLPFWPVVFIIIVLVVLVYCSTNSLYMHKLKYAIDLQENACDPDLFLKEIDRLLDACNSRITRQTLLINKSAGILSLGDTQGALELLNSIDVDKYKAFPKHYKILYYNNLASAYLENNENQKAEAMLDKMKLMIENANISKDYKKLFYNIYQANIFEQKLLTDQTDECEEFFCKMIASSRTKRGLILGKFSLAKLYLKQGRTIEAKKLLTDVISNGNKLCEVEKAKGLLGSL</sequence>
<feature type="transmembrane region" description="Helical" evidence="1">
    <location>
        <begin position="9"/>
        <end position="27"/>
    </location>
</feature>
<accession>A0A7G8T881</accession>
<evidence type="ECO:0000256" key="1">
    <source>
        <dbReference type="SAM" id="Phobius"/>
    </source>
</evidence>
<dbReference type="InterPro" id="IPR002885">
    <property type="entry name" value="PPR_rpt"/>
</dbReference>